<comment type="caution">
    <text evidence="2">The sequence shown here is derived from an EMBL/GenBank/DDBJ whole genome shotgun (WGS) entry which is preliminary data.</text>
</comment>
<feature type="compositionally biased region" description="Acidic residues" evidence="1">
    <location>
        <begin position="571"/>
        <end position="580"/>
    </location>
</feature>
<feature type="compositionally biased region" description="Basic and acidic residues" evidence="1">
    <location>
        <begin position="166"/>
        <end position="175"/>
    </location>
</feature>
<evidence type="ECO:0000313" key="3">
    <source>
        <dbReference type="Proteomes" id="UP001337655"/>
    </source>
</evidence>
<name>A0AAV9PPT6_9PEZI</name>
<feature type="compositionally biased region" description="Low complexity" evidence="1">
    <location>
        <begin position="134"/>
        <end position="145"/>
    </location>
</feature>
<keyword evidence="3" id="KW-1185">Reference proteome</keyword>
<feature type="compositionally biased region" description="Basic and acidic residues" evidence="1">
    <location>
        <begin position="534"/>
        <end position="554"/>
    </location>
</feature>
<accession>A0AAV9PPT6</accession>
<reference evidence="2 3" key="1">
    <citation type="submission" date="2023-08" db="EMBL/GenBank/DDBJ databases">
        <title>Black Yeasts Isolated from many extreme environments.</title>
        <authorList>
            <person name="Coleine C."/>
            <person name="Stajich J.E."/>
            <person name="Selbmann L."/>
        </authorList>
    </citation>
    <scope>NUCLEOTIDE SEQUENCE [LARGE SCALE GENOMIC DNA]</scope>
    <source>
        <strain evidence="2 3">CCFEE 5935</strain>
    </source>
</reference>
<dbReference type="EMBL" id="JAVRRT010000001">
    <property type="protein sequence ID" value="KAK5175817.1"/>
    <property type="molecule type" value="Genomic_DNA"/>
</dbReference>
<evidence type="ECO:0000313" key="2">
    <source>
        <dbReference type="EMBL" id="KAK5175817.1"/>
    </source>
</evidence>
<dbReference type="GeneID" id="89922306"/>
<feature type="compositionally biased region" description="Polar residues" evidence="1">
    <location>
        <begin position="490"/>
        <end position="505"/>
    </location>
</feature>
<proteinExistence type="predicted"/>
<dbReference type="RefSeq" id="XP_064664455.1">
    <property type="nucleotide sequence ID" value="XM_064798221.1"/>
</dbReference>
<feature type="region of interest" description="Disordered" evidence="1">
    <location>
        <begin position="489"/>
        <end position="580"/>
    </location>
</feature>
<protein>
    <submittedName>
        <fullName evidence="2">Uncharacterized protein</fullName>
    </submittedName>
</protein>
<organism evidence="2 3">
    <name type="scientific">Saxophila tyrrhenica</name>
    <dbReference type="NCBI Taxonomy" id="1690608"/>
    <lineage>
        <taxon>Eukaryota</taxon>
        <taxon>Fungi</taxon>
        <taxon>Dikarya</taxon>
        <taxon>Ascomycota</taxon>
        <taxon>Pezizomycotina</taxon>
        <taxon>Dothideomycetes</taxon>
        <taxon>Dothideomycetidae</taxon>
        <taxon>Mycosphaerellales</taxon>
        <taxon>Extremaceae</taxon>
        <taxon>Saxophila</taxon>
    </lineage>
</organism>
<evidence type="ECO:0000256" key="1">
    <source>
        <dbReference type="SAM" id="MobiDB-lite"/>
    </source>
</evidence>
<feature type="compositionally biased region" description="Acidic residues" evidence="1">
    <location>
        <begin position="521"/>
        <end position="533"/>
    </location>
</feature>
<sequence length="580" mass="63034">MSQQPSIDLTGIAIVIKMDGGVKINGPTYALADLQSIDHLPQLLQRHLGVDDSSNKVVLKTSEDETINTDLNGLRYLFQRGHSEGERRAAALLPPDQQLCACQIDGRRLPVLVVHTVSDGTSSKEEQTALSTAAAAAGPAPQLSAQPKPHAAPFQNTGSLQADAALETKPDEKYKSLPVTRGGSKGVRDEGGDPSWGDADGTLGIASAGKRKKSKARKRVFFRVGLCADDDDGLSEDAPEISDNKVHSVIVAEVSSPDTDVSYLSVDTFFFNGLSIGSCDAGVPIENFAPGGKYRLDKDFVRAGCTSKGDLNGVVQELSQSASHEGALFQTHLIRPRALPVPSKRSKAAAVWKSKGSTSKATIAGLLFFCDTTEPRVLVNVPGVQEITLKDNHTLPALREHLRDQVMVRDEERADGEMTLDSYLHKKLEPEFIYSVWILPQVEGSEKLWCWDTRPKRQANSWLDSALERRPYNPRVLYIEVVISGKAKTENNGDQVEETSQSDVESGSVDEDGAASSVAPEQDEQDEQDELLENDGKADDEAPPASEREKRRADASITPKRTTQKAKREVSDDDDDDEVV</sequence>
<dbReference type="AlphaFoldDB" id="A0AAV9PPT6"/>
<feature type="region of interest" description="Disordered" evidence="1">
    <location>
        <begin position="134"/>
        <end position="204"/>
    </location>
</feature>
<dbReference type="Proteomes" id="UP001337655">
    <property type="component" value="Unassembled WGS sequence"/>
</dbReference>
<gene>
    <name evidence="2" type="ORF">LTR77_000957</name>
</gene>